<name>A0A830E7S3_9EURY</name>
<dbReference type="EMBL" id="BMOC01000002">
    <property type="protein sequence ID" value="GGI98423.1"/>
    <property type="molecule type" value="Genomic_DNA"/>
</dbReference>
<comment type="subcellular location">
    <subcellularLocation>
        <location evidence="1">Cell membrane</location>
        <topology evidence="1">Multi-pass membrane protein</topology>
    </subcellularLocation>
</comment>
<dbReference type="Pfam" id="PF02652">
    <property type="entry name" value="Lactate_perm"/>
    <property type="match status" value="2"/>
</dbReference>
<keyword evidence="2" id="KW-0813">Transport</keyword>
<comment type="caution">
    <text evidence="8">The sequence shown here is derived from an EMBL/GenBank/DDBJ whole genome shotgun (WGS) entry which is preliminary data.</text>
</comment>
<dbReference type="AlphaFoldDB" id="A0A830E7S3"/>
<dbReference type="GO" id="GO:0015129">
    <property type="term" value="F:lactate transmembrane transporter activity"/>
    <property type="evidence" value="ECO:0007669"/>
    <property type="project" value="InterPro"/>
</dbReference>
<evidence type="ECO:0000313" key="9">
    <source>
        <dbReference type="Proteomes" id="UP000653099"/>
    </source>
</evidence>
<feature type="transmembrane region" description="Helical" evidence="7">
    <location>
        <begin position="216"/>
        <end position="238"/>
    </location>
</feature>
<feature type="transmembrane region" description="Helical" evidence="7">
    <location>
        <begin position="583"/>
        <end position="602"/>
    </location>
</feature>
<keyword evidence="9" id="KW-1185">Reference proteome</keyword>
<reference evidence="8" key="2">
    <citation type="submission" date="2020-09" db="EMBL/GenBank/DDBJ databases">
        <authorList>
            <person name="Sun Q."/>
            <person name="Ohkuma M."/>
        </authorList>
    </citation>
    <scope>NUCLEOTIDE SEQUENCE</scope>
    <source>
        <strain evidence="8">JCM 14359</strain>
    </source>
</reference>
<keyword evidence="4 7" id="KW-0812">Transmembrane</keyword>
<evidence type="ECO:0000256" key="1">
    <source>
        <dbReference type="ARBA" id="ARBA00004651"/>
    </source>
</evidence>
<keyword evidence="5 7" id="KW-1133">Transmembrane helix</keyword>
<evidence type="ECO:0000313" key="8">
    <source>
        <dbReference type="EMBL" id="GGI98423.1"/>
    </source>
</evidence>
<evidence type="ECO:0000256" key="4">
    <source>
        <dbReference type="ARBA" id="ARBA00022692"/>
    </source>
</evidence>
<keyword evidence="6 7" id="KW-0472">Membrane</keyword>
<organism evidence="8 9">
    <name type="scientific">Halobellus salinus</name>
    <dbReference type="NCBI Taxonomy" id="931585"/>
    <lineage>
        <taxon>Archaea</taxon>
        <taxon>Methanobacteriati</taxon>
        <taxon>Methanobacteriota</taxon>
        <taxon>Stenosarchaea group</taxon>
        <taxon>Halobacteria</taxon>
        <taxon>Halobacteriales</taxon>
        <taxon>Haloferacaceae</taxon>
        <taxon>Halobellus</taxon>
    </lineage>
</organism>
<evidence type="ECO:0000256" key="6">
    <source>
        <dbReference type="ARBA" id="ARBA00023136"/>
    </source>
</evidence>
<evidence type="ECO:0000256" key="7">
    <source>
        <dbReference type="SAM" id="Phobius"/>
    </source>
</evidence>
<dbReference type="PANTHER" id="PTHR30003:SF0">
    <property type="entry name" value="GLYCOLATE PERMEASE GLCA-RELATED"/>
    <property type="match status" value="1"/>
</dbReference>
<keyword evidence="3" id="KW-1003">Cell membrane</keyword>
<reference evidence="8" key="1">
    <citation type="journal article" date="2014" name="Int. J. Syst. Evol. Microbiol.">
        <title>Complete genome sequence of Corynebacterium casei LMG S-19264T (=DSM 44701T), isolated from a smear-ripened cheese.</title>
        <authorList>
            <consortium name="US DOE Joint Genome Institute (JGI-PGF)"/>
            <person name="Walter F."/>
            <person name="Albersmeier A."/>
            <person name="Kalinowski J."/>
            <person name="Ruckert C."/>
        </authorList>
    </citation>
    <scope>NUCLEOTIDE SEQUENCE</scope>
    <source>
        <strain evidence="8">JCM 14359</strain>
    </source>
</reference>
<feature type="transmembrane region" description="Helical" evidence="7">
    <location>
        <begin position="21"/>
        <end position="43"/>
    </location>
</feature>
<gene>
    <name evidence="8" type="ORF">GCM10008995_05360</name>
</gene>
<feature type="transmembrane region" description="Helical" evidence="7">
    <location>
        <begin position="49"/>
        <end position="71"/>
    </location>
</feature>
<feature type="transmembrane region" description="Helical" evidence="7">
    <location>
        <begin position="409"/>
        <end position="430"/>
    </location>
</feature>
<sequence>MAVRRVRASTEELGWMVDAGLVALSLAPLLVIALLMVVFIQPATRTMPIAWLAAVGAAFVGWEMSPTLIAAASIRGAMTATRILIIVFGAILLLYTLKQSGAFEVINAGFSSLSGDRRVQSILLVFLMGSFIEGAAGFGTPAAIVGPLLVGLGWPPMAAVVVALTGNILAITFGAVGTPLIIGLRDVVFAQGTDAAAEITASGTGFETVGAYVAQVGVWAGAIHAIAGIAIPFIGIALMTRFFGEEQSIKPAIEMIPLCLYAWAAFVIPYLATAYFLGPTFPALLGALIGLFVVAATVRAGYFAPDSDDEWDFGPRDTWPDHWVGSIEPGAGVSGESGDKTVAADGGTTSFADMHAQDMSLGVAWLPYILVAIALVVTRIVDPVTEALLAVQLSWTNILGTPFSESIELLYLPGTLFIAIAVVTYALHGMNGQKIKDSWSEAIRNIAPAVVALWFAVATVMVMQRSNASIVLESASANAGMLQVLSQLTVDVTGGAFPFFSGFIGAFGAFIAGSNTVSDILFGLFQYEAAQSVGAPTQIVVGAQAVGGAIGNLIAIHNVVAALTVVGLIGEEGRVIRIELIPVLYYGVVTGLLTLLFAYVIAPAAF</sequence>
<proteinExistence type="predicted"/>
<accession>A0A830E7S3</accession>
<feature type="transmembrane region" description="Helical" evidence="7">
    <location>
        <begin position="83"/>
        <end position="102"/>
    </location>
</feature>
<dbReference type="Proteomes" id="UP000653099">
    <property type="component" value="Unassembled WGS sequence"/>
</dbReference>
<feature type="transmembrane region" description="Helical" evidence="7">
    <location>
        <begin position="122"/>
        <end position="150"/>
    </location>
</feature>
<dbReference type="GO" id="GO:0005886">
    <property type="term" value="C:plasma membrane"/>
    <property type="evidence" value="ECO:0007669"/>
    <property type="project" value="UniProtKB-SubCell"/>
</dbReference>
<evidence type="ECO:0000256" key="2">
    <source>
        <dbReference type="ARBA" id="ARBA00022448"/>
    </source>
</evidence>
<feature type="transmembrane region" description="Helical" evidence="7">
    <location>
        <begin position="361"/>
        <end position="381"/>
    </location>
</feature>
<evidence type="ECO:0000256" key="5">
    <source>
        <dbReference type="ARBA" id="ARBA00022989"/>
    </source>
</evidence>
<dbReference type="InterPro" id="IPR003804">
    <property type="entry name" value="Lactate_perm"/>
</dbReference>
<dbReference type="PANTHER" id="PTHR30003">
    <property type="entry name" value="L-LACTATE PERMEASE"/>
    <property type="match status" value="1"/>
</dbReference>
<feature type="transmembrane region" description="Helical" evidence="7">
    <location>
        <begin position="157"/>
        <end position="182"/>
    </location>
</feature>
<evidence type="ECO:0000256" key="3">
    <source>
        <dbReference type="ARBA" id="ARBA00022475"/>
    </source>
</evidence>
<feature type="transmembrane region" description="Helical" evidence="7">
    <location>
        <begin position="258"/>
        <end position="277"/>
    </location>
</feature>
<dbReference type="GO" id="GO:0015295">
    <property type="term" value="F:solute:proton symporter activity"/>
    <property type="evidence" value="ECO:0007669"/>
    <property type="project" value="TreeGrafter"/>
</dbReference>
<feature type="transmembrane region" description="Helical" evidence="7">
    <location>
        <begin position="442"/>
        <end position="463"/>
    </location>
</feature>
<protein>
    <submittedName>
        <fullName evidence="8">L-lactate permease</fullName>
    </submittedName>
</protein>
<feature type="transmembrane region" description="Helical" evidence="7">
    <location>
        <begin position="283"/>
        <end position="302"/>
    </location>
</feature>